<organism evidence="2">
    <name type="scientific">Thiothrix fructosivorans</name>
    <dbReference type="NCBI Taxonomy" id="111770"/>
    <lineage>
        <taxon>Bacteria</taxon>
        <taxon>Pseudomonadati</taxon>
        <taxon>Pseudomonadota</taxon>
        <taxon>Gammaproteobacteria</taxon>
        <taxon>Thiotrichales</taxon>
        <taxon>Thiotrichaceae</taxon>
        <taxon>Thiothrix</taxon>
    </lineage>
</organism>
<proteinExistence type="predicted"/>
<gene>
    <name evidence="2" type="ORF">J1836_015845</name>
    <name evidence="1" type="ORF">J1836_20460</name>
</gene>
<keyword evidence="3" id="KW-1185">Reference proteome</keyword>
<dbReference type="Proteomes" id="UP000664466">
    <property type="component" value="Unassembled WGS sequence"/>
</dbReference>
<sequence length="95" mass="11116">MNTYYYGQRKYTLAQLRELRKKMEGTYSSLVAVSKEDFEAKEEIDKMNEIDKKIGEAFSYLHNEVGISYYKVDDLKQKYAALRSNLTFGAESSIY</sequence>
<evidence type="ECO:0000313" key="2">
    <source>
        <dbReference type="EMBL" id="QTX10056.1"/>
    </source>
</evidence>
<evidence type="ECO:0000313" key="1">
    <source>
        <dbReference type="EMBL" id="MBO0615273.1"/>
    </source>
</evidence>
<accession>A0A8B0SFB8</accession>
<dbReference type="EMBL" id="CP072748">
    <property type="protein sequence ID" value="QTX10056.1"/>
    <property type="molecule type" value="Genomic_DNA"/>
</dbReference>
<dbReference type="RefSeq" id="WP_207252992.1">
    <property type="nucleotide sequence ID" value="NZ_JAFMPM010000008.1"/>
</dbReference>
<evidence type="ECO:0000313" key="3">
    <source>
        <dbReference type="Proteomes" id="UP000664466"/>
    </source>
</evidence>
<name>A0A8B0SFB8_9GAMM</name>
<dbReference type="AlphaFoldDB" id="A0A8B0SFB8"/>
<dbReference type="EMBL" id="JAFMPM010000008">
    <property type="protein sequence ID" value="MBO0615273.1"/>
    <property type="molecule type" value="Genomic_DNA"/>
</dbReference>
<reference evidence="2" key="2">
    <citation type="submission" date="2021-04" db="EMBL/GenBank/DDBJ databases">
        <title>Complete Genome and methylome analysis of Thiothrix fructosivorans ATCC 49748.</title>
        <authorList>
            <person name="Fomenkov A."/>
            <person name="Sun L."/>
            <person name="Vincze T."/>
            <person name="Grabovich M.Y."/>
            <person name="Roberts R.J."/>
        </authorList>
    </citation>
    <scope>NUCLEOTIDE SEQUENCE</scope>
    <source>
        <strain evidence="2">ATCC 49748</strain>
    </source>
</reference>
<reference evidence="1 3" key="1">
    <citation type="submission" date="2021-03" db="EMBL/GenBank/DDBJ databases">
        <title>Draft genome and methylome analysis of Thiotrix fructosivoruns ATCC 49748.</title>
        <authorList>
            <person name="Fomenkov A."/>
            <person name="Grabovich M.Y."/>
            <person name="Roberts R.J."/>
        </authorList>
    </citation>
    <scope>NUCLEOTIDE SEQUENCE [LARGE SCALE GENOMIC DNA]</scope>
    <source>
        <strain evidence="1 3">ATCC 49748</strain>
    </source>
</reference>
<protein>
    <submittedName>
        <fullName evidence="2">Uncharacterized protein</fullName>
    </submittedName>
</protein>